<sequence length="81" mass="9498">MALKAAIETRIARAQRRIDAWSDAYAHTDQVAYQARLARKIARASLWLENLQRQLQFVDVLREDRLVRKYERITGRKVSAT</sequence>
<accession>A0A5B8FJB0</accession>
<protein>
    <submittedName>
        <fullName evidence="1">Uncharacterized protein</fullName>
    </submittedName>
</protein>
<evidence type="ECO:0000313" key="2">
    <source>
        <dbReference type="Proteomes" id="UP000305888"/>
    </source>
</evidence>
<organism evidence="1 2">
    <name type="scientific">Paroceanicella profunda</name>
    <dbReference type="NCBI Taxonomy" id="2579971"/>
    <lineage>
        <taxon>Bacteria</taxon>
        <taxon>Pseudomonadati</taxon>
        <taxon>Pseudomonadota</taxon>
        <taxon>Alphaproteobacteria</taxon>
        <taxon>Rhodobacterales</taxon>
        <taxon>Paracoccaceae</taxon>
        <taxon>Paroceanicella</taxon>
    </lineage>
</organism>
<dbReference type="AlphaFoldDB" id="A0A5B8FJB0"/>
<dbReference type="EMBL" id="CP040822">
    <property type="protein sequence ID" value="QDL94711.1"/>
    <property type="molecule type" value="Genomic_DNA"/>
</dbReference>
<dbReference type="KEGG" id="ppru:FDP22_22820"/>
<dbReference type="Proteomes" id="UP000305888">
    <property type="component" value="Plasmid pD4M1D"/>
</dbReference>
<dbReference type="OrthoDB" id="9870695at2"/>
<keyword evidence="2" id="KW-1185">Reference proteome</keyword>
<proteinExistence type="predicted"/>
<dbReference type="RefSeq" id="WP_138579280.1">
    <property type="nucleotide sequence ID" value="NZ_CP040822.1"/>
</dbReference>
<reference evidence="1 2" key="1">
    <citation type="submission" date="2019-06" db="EMBL/GenBank/DDBJ databases">
        <title>Genome sequence of Rhodobacteraceae bacterium D4M1.</title>
        <authorList>
            <person name="Cao J."/>
        </authorList>
    </citation>
    <scope>NUCLEOTIDE SEQUENCE [LARGE SCALE GENOMIC DNA]</scope>
    <source>
        <strain evidence="1 2">D4M1</strain>
        <plasmid evidence="2">pd4m1d</plasmid>
    </source>
</reference>
<evidence type="ECO:0000313" key="1">
    <source>
        <dbReference type="EMBL" id="QDL94711.1"/>
    </source>
</evidence>
<keyword evidence="1" id="KW-0614">Plasmid</keyword>
<gene>
    <name evidence="1" type="ORF">FDP22_22820</name>
</gene>
<name>A0A5B8FJB0_9RHOB</name>
<geneLocation type="plasmid" evidence="2">
    <name>pd4m1d</name>
</geneLocation>